<name>A0A1E5UQ50_9POAL</name>
<evidence type="ECO:0000256" key="1">
    <source>
        <dbReference type="SAM" id="MobiDB-lite"/>
    </source>
</evidence>
<sequence length="130" mass="14286">MTSCSSTSTCPTHTMVLRDPHAHCLVGARAPRLRCSSVGEVARAPVRTVGISWRQCAPRARHDTPVRWYMESASSPPWKAMRPRHRPSSPSPSAAAPRHRQPSCLLVPRVLASEARADRAADIMIARRSS</sequence>
<evidence type="ECO:0000313" key="2">
    <source>
        <dbReference type="EMBL" id="OEL14991.1"/>
    </source>
</evidence>
<comment type="caution">
    <text evidence="2">The sequence shown here is derived from an EMBL/GenBank/DDBJ whole genome shotgun (WGS) entry which is preliminary data.</text>
</comment>
<reference evidence="2 3" key="1">
    <citation type="submission" date="2016-09" db="EMBL/GenBank/DDBJ databases">
        <title>The draft genome of Dichanthelium oligosanthes: A C3 panicoid grass species.</title>
        <authorList>
            <person name="Studer A.J."/>
            <person name="Schnable J.C."/>
            <person name="Brutnell T.P."/>
        </authorList>
    </citation>
    <scope>NUCLEOTIDE SEQUENCE [LARGE SCALE GENOMIC DNA]</scope>
    <source>
        <strain evidence="3">cv. Kellogg 1175</strain>
        <tissue evidence="2">Leaf</tissue>
    </source>
</reference>
<dbReference type="Proteomes" id="UP000095767">
    <property type="component" value="Unassembled WGS sequence"/>
</dbReference>
<evidence type="ECO:0000313" key="3">
    <source>
        <dbReference type="Proteomes" id="UP000095767"/>
    </source>
</evidence>
<organism evidence="2 3">
    <name type="scientific">Dichanthelium oligosanthes</name>
    <dbReference type="NCBI Taxonomy" id="888268"/>
    <lineage>
        <taxon>Eukaryota</taxon>
        <taxon>Viridiplantae</taxon>
        <taxon>Streptophyta</taxon>
        <taxon>Embryophyta</taxon>
        <taxon>Tracheophyta</taxon>
        <taxon>Spermatophyta</taxon>
        <taxon>Magnoliopsida</taxon>
        <taxon>Liliopsida</taxon>
        <taxon>Poales</taxon>
        <taxon>Poaceae</taxon>
        <taxon>PACMAD clade</taxon>
        <taxon>Panicoideae</taxon>
        <taxon>Panicodae</taxon>
        <taxon>Paniceae</taxon>
        <taxon>Dichantheliinae</taxon>
        <taxon>Dichanthelium</taxon>
    </lineage>
</organism>
<dbReference type="AlphaFoldDB" id="A0A1E5UQ50"/>
<gene>
    <name evidence="2" type="ORF">BAE44_0023990</name>
</gene>
<accession>A0A1E5UQ50</accession>
<feature type="region of interest" description="Disordered" evidence="1">
    <location>
        <begin position="71"/>
        <end position="102"/>
    </location>
</feature>
<protein>
    <submittedName>
        <fullName evidence="2">Uncharacterized protein</fullName>
    </submittedName>
</protein>
<dbReference type="EMBL" id="LWDX02068383">
    <property type="protein sequence ID" value="OEL14991.1"/>
    <property type="molecule type" value="Genomic_DNA"/>
</dbReference>
<keyword evidence="3" id="KW-1185">Reference proteome</keyword>
<proteinExistence type="predicted"/>